<dbReference type="InterPro" id="IPR038707">
    <property type="entry name" value="TraQ_sf"/>
</dbReference>
<reference evidence="2 3" key="1">
    <citation type="submission" date="2018-11" db="EMBL/GenBank/DDBJ databases">
        <title>Genomes From Bacteria Associated with the Canine Oral Cavity: a Test Case for Automated Genome-Based Taxonomic Assignment.</title>
        <authorList>
            <person name="Coil D.A."/>
            <person name="Jospin G."/>
            <person name="Darling A.E."/>
            <person name="Wallis C."/>
            <person name="Davis I.J."/>
            <person name="Harris S."/>
            <person name="Eisen J.A."/>
            <person name="Holcombe L.J."/>
            <person name="O'Flynn C."/>
        </authorList>
    </citation>
    <scope>NUCLEOTIDE SEQUENCE [LARGE SCALE GENOMIC DNA]</scope>
    <source>
        <strain evidence="2 3">OH1426_COT-023</strain>
    </source>
</reference>
<proteinExistence type="predicted"/>
<gene>
    <name evidence="2" type="ORF">EII41_02520</name>
</gene>
<dbReference type="Gene3D" id="2.60.40.2410">
    <property type="entry name" value="Uncharacterised protein PF12988, DUF3872"/>
    <property type="match status" value="1"/>
</dbReference>
<comment type="caution">
    <text evidence="2">The sequence shown here is derived from an EMBL/GenBank/DDBJ whole genome shotgun (WGS) entry which is preliminary data.</text>
</comment>
<dbReference type="InterPro" id="IPR024355">
    <property type="entry name" value="TraQ_bacteroidetes"/>
</dbReference>
<dbReference type="Proteomes" id="UP000279860">
    <property type="component" value="Unassembled WGS sequence"/>
</dbReference>
<dbReference type="AlphaFoldDB" id="A0A3P1ZAQ8"/>
<organism evidence="2 3">
    <name type="scientific">Tannerella forsythia</name>
    <name type="common">Bacteroides forsythus</name>
    <dbReference type="NCBI Taxonomy" id="28112"/>
    <lineage>
        <taxon>Bacteria</taxon>
        <taxon>Pseudomonadati</taxon>
        <taxon>Bacteroidota</taxon>
        <taxon>Bacteroidia</taxon>
        <taxon>Bacteroidales</taxon>
        <taxon>Tannerellaceae</taxon>
        <taxon>Tannerella</taxon>
    </lineage>
</organism>
<protein>
    <submittedName>
        <fullName evidence="2">DUF3872 domain-containing protein</fullName>
    </submittedName>
</protein>
<name>A0A3P1ZAQ8_TANFO</name>
<evidence type="ECO:0000256" key="1">
    <source>
        <dbReference type="SAM" id="SignalP"/>
    </source>
</evidence>
<evidence type="ECO:0000313" key="2">
    <source>
        <dbReference type="EMBL" id="RRD78313.1"/>
    </source>
</evidence>
<sequence length="171" mass="20202">MKRNILNAIWVTGLLAFAVFCLSACNHELDIQQAYPFTVETMPVQKNIVKGQTVEIRCRLVKEGNYQYTKYFIRYFQPDGKGELRLGNGTLLLPNERYPLTKEKFRLYYTSRTTDQQVIDVYIEDSFGQVVQKTFGWKNDNADEKEHRVQEKVRLLTRRIARPLYAVWYGY</sequence>
<accession>A0A3P1ZAQ8</accession>
<feature type="chain" id="PRO_5018319179" evidence="1">
    <location>
        <begin position="24"/>
        <end position="171"/>
    </location>
</feature>
<dbReference type="EMBL" id="RQYN01000005">
    <property type="protein sequence ID" value="RRD78313.1"/>
    <property type="molecule type" value="Genomic_DNA"/>
</dbReference>
<keyword evidence="1" id="KW-0732">Signal</keyword>
<feature type="signal peptide" evidence="1">
    <location>
        <begin position="1"/>
        <end position="23"/>
    </location>
</feature>
<dbReference type="RefSeq" id="WP_124789298.1">
    <property type="nucleotide sequence ID" value="NZ_RQYN01000005.1"/>
</dbReference>
<evidence type="ECO:0000313" key="3">
    <source>
        <dbReference type="Proteomes" id="UP000279860"/>
    </source>
</evidence>
<dbReference type="Pfam" id="PF12988">
    <property type="entry name" value="TraQ_transposon"/>
    <property type="match status" value="1"/>
</dbReference>